<keyword evidence="3" id="KW-0677">Repeat</keyword>
<dbReference type="KEGG" id="mcak:MCCS_05250"/>
<dbReference type="Pfam" id="PF00359">
    <property type="entry name" value="PTS_EIIA_2"/>
    <property type="match status" value="1"/>
</dbReference>
<dbReference type="OrthoDB" id="3175596at2"/>
<feature type="domain" description="PRD" evidence="6">
    <location>
        <begin position="276"/>
        <end position="381"/>
    </location>
</feature>
<dbReference type="GO" id="GO:0006355">
    <property type="term" value="P:regulation of DNA-templated transcription"/>
    <property type="evidence" value="ECO:0007669"/>
    <property type="project" value="InterPro"/>
</dbReference>
<evidence type="ECO:0000313" key="7">
    <source>
        <dbReference type="EMBL" id="ARQ06176.1"/>
    </source>
</evidence>
<dbReference type="Pfam" id="PF00874">
    <property type="entry name" value="PRD"/>
    <property type="match status" value="2"/>
</dbReference>
<dbReference type="InterPro" id="IPR036388">
    <property type="entry name" value="WH-like_DNA-bd_sf"/>
</dbReference>
<dbReference type="Proteomes" id="UP000194154">
    <property type="component" value="Chromosome"/>
</dbReference>
<dbReference type="GO" id="GO:0008982">
    <property type="term" value="F:protein-N(PI)-phosphohistidine-sugar phosphotransferase activity"/>
    <property type="evidence" value="ECO:0007669"/>
    <property type="project" value="InterPro"/>
</dbReference>
<dbReference type="AlphaFoldDB" id="A0A1W7A9U0"/>
<dbReference type="InterPro" id="IPR036634">
    <property type="entry name" value="PRD_sf"/>
</dbReference>
<dbReference type="GO" id="GO:0009401">
    <property type="term" value="P:phosphoenolpyruvate-dependent sugar phosphotransferase system"/>
    <property type="evidence" value="ECO:0007669"/>
    <property type="project" value="InterPro"/>
</dbReference>
<dbReference type="PROSITE" id="PS00372">
    <property type="entry name" value="PTS_EIIA_TYPE_2_HIS"/>
    <property type="match status" value="1"/>
</dbReference>
<dbReference type="GeneID" id="35294667"/>
<dbReference type="PROSITE" id="PS51094">
    <property type="entry name" value="PTS_EIIA_TYPE_2"/>
    <property type="match status" value="1"/>
</dbReference>
<dbReference type="EMBL" id="CP021059">
    <property type="protein sequence ID" value="ARQ06176.1"/>
    <property type="molecule type" value="Genomic_DNA"/>
</dbReference>
<dbReference type="InterPro" id="IPR036390">
    <property type="entry name" value="WH_DNA-bd_sf"/>
</dbReference>
<dbReference type="InterPro" id="IPR002178">
    <property type="entry name" value="PTS_EIIA_type-2_dom"/>
</dbReference>
<dbReference type="PANTHER" id="PTHR30185:SF12">
    <property type="entry name" value="TRANSCRIPTIONAL REGULATOR MANR"/>
    <property type="match status" value="1"/>
</dbReference>
<feature type="domain" description="PTS EIIA type-2" evidence="4">
    <location>
        <begin position="482"/>
        <end position="621"/>
    </location>
</feature>
<name>A0A1W7A9U0_9STAP</name>
<evidence type="ECO:0000313" key="8">
    <source>
        <dbReference type="Proteomes" id="UP000194154"/>
    </source>
</evidence>
<dbReference type="InterPro" id="IPR013196">
    <property type="entry name" value="HTH_11"/>
</dbReference>
<dbReference type="Gene3D" id="1.10.1790.10">
    <property type="entry name" value="PRD domain"/>
    <property type="match status" value="2"/>
</dbReference>
<evidence type="ECO:0000256" key="2">
    <source>
        <dbReference type="ARBA" id="ARBA00022679"/>
    </source>
</evidence>
<evidence type="ECO:0000259" key="6">
    <source>
        <dbReference type="PROSITE" id="PS51372"/>
    </source>
</evidence>
<dbReference type="CDD" id="cd00211">
    <property type="entry name" value="PTS_IIA_fru"/>
    <property type="match status" value="1"/>
</dbReference>
<dbReference type="STRING" id="1855823.MCCS_05250"/>
<dbReference type="InterPro" id="IPR013011">
    <property type="entry name" value="PTS_EIIB_2"/>
</dbReference>
<dbReference type="PROSITE" id="PS51372">
    <property type="entry name" value="PRD_2"/>
    <property type="match status" value="1"/>
</dbReference>
<dbReference type="Gene3D" id="3.40.50.2300">
    <property type="match status" value="1"/>
</dbReference>
<dbReference type="PANTHER" id="PTHR30185">
    <property type="entry name" value="CRYPTIC BETA-GLUCOSIDE BGL OPERON ANTITERMINATOR"/>
    <property type="match status" value="1"/>
</dbReference>
<dbReference type="InterPro" id="IPR016152">
    <property type="entry name" value="PTrfase/Anion_transptr"/>
</dbReference>
<dbReference type="InterPro" id="IPR011608">
    <property type="entry name" value="PRD"/>
</dbReference>
<gene>
    <name evidence="7" type="primary">licR</name>
    <name evidence="7" type="ORF">MCCS_05250</name>
</gene>
<reference evidence="7 8" key="1">
    <citation type="journal article" date="2017" name="Int. J. Syst. Evol. Microbiol.">
        <title>Macrococcus canis sp. nov., a skin bacterium associated with infections in dogs.</title>
        <authorList>
            <person name="Gobeli Brawand S."/>
            <person name="Cotting K."/>
            <person name="Gomez-Sanz E."/>
            <person name="Collaud A."/>
            <person name="Thomann A."/>
            <person name="Brodard I."/>
            <person name="Rodriguez-Campos S."/>
            <person name="Strauss C."/>
            <person name="Perreten V."/>
        </authorList>
    </citation>
    <scope>NUCLEOTIDE SEQUENCE [LARGE SCALE GENOMIC DNA]</scope>
    <source>
        <strain evidence="7 8">KM45013</strain>
    </source>
</reference>
<evidence type="ECO:0000259" key="4">
    <source>
        <dbReference type="PROSITE" id="PS51094"/>
    </source>
</evidence>
<dbReference type="InterPro" id="IPR050661">
    <property type="entry name" value="BglG_antiterminators"/>
</dbReference>
<dbReference type="PROSITE" id="PS51099">
    <property type="entry name" value="PTS_EIIB_TYPE_2"/>
    <property type="match status" value="1"/>
</dbReference>
<sequence length="625" mass="72906">MELTQRQKEMLKYMISENKTLYTIDELTTIFNLSDKTVRNDIKVLKTFSDDIEGINIYSKRGSGVHVEVDKVNTNRLFNELDKLIYSDSKALLSIQIAERLLKENQEISIKTLVAEFNSNQYEIKACLKTIKAWLERFEIELIVKKGQGIRLIGEEINIRNAIKFVTSLSHGENQRDFLKSFFGIHEYRQVEMIISRYRNRFSEEQRTQFLLHVLIMLNRLLNNKKVEYKLYKDIQIDEIIEEIANRLSEVFVIKIPYAEKYFLNLHLPGQSFKVSEDESISQIVNDFIIAMKNEAMINFQDDIILINGLTTHLKTTFFNLSNNLEINNPLIYEIKTRYPFIYSSVVNSYRNLSDLVKLPESELGYIALHFQAAYERLKINNQKNIIIVCHLGIGISQMLKIKLEQKYSNIKVLGVIGLNDLPLYLENNEIDLIITTVEITECDIDYVKVSPLLDDDDERILNRYFDQGTVSSGRYSTDMIKFMQPFLIFTNNTTSDRYKIIEEIGKKLIGQNLVQHEFIKSVAGREYLSSTCIGSGIAIPHGKSEYVLKSSISVYTLNHPIDWGEESVDLVFLIALKEEDKKYYQNIYRELHTIMQDKLLLRKIKTERSSLKFLKLFKDKKLPE</sequence>
<evidence type="ECO:0000256" key="3">
    <source>
        <dbReference type="ARBA" id="ARBA00022737"/>
    </source>
</evidence>
<dbReference type="SUPFAM" id="SSF55804">
    <property type="entry name" value="Phoshotransferase/anion transport protein"/>
    <property type="match status" value="1"/>
</dbReference>
<dbReference type="Pfam" id="PF08279">
    <property type="entry name" value="HTH_11"/>
    <property type="match status" value="1"/>
</dbReference>
<keyword evidence="2" id="KW-0808">Transferase</keyword>
<protein>
    <submittedName>
        <fullName evidence="7">Putative licABCH operon regulator</fullName>
    </submittedName>
</protein>
<evidence type="ECO:0000256" key="1">
    <source>
        <dbReference type="ARBA" id="ARBA00011798"/>
    </source>
</evidence>
<proteinExistence type="predicted"/>
<dbReference type="Gene3D" id="1.10.10.10">
    <property type="entry name" value="Winged helix-like DNA-binding domain superfamily/Winged helix DNA-binding domain"/>
    <property type="match status" value="1"/>
</dbReference>
<dbReference type="SUPFAM" id="SSF52794">
    <property type="entry name" value="PTS system IIB component-like"/>
    <property type="match status" value="1"/>
</dbReference>
<dbReference type="Gene3D" id="3.40.930.10">
    <property type="entry name" value="Mannitol-specific EII, Chain A"/>
    <property type="match status" value="1"/>
</dbReference>
<accession>A0A1W7A9U0</accession>
<dbReference type="SUPFAM" id="SSF46785">
    <property type="entry name" value="Winged helix' DNA-binding domain"/>
    <property type="match status" value="1"/>
</dbReference>
<dbReference type="RefSeq" id="WP_086041862.1">
    <property type="nucleotide sequence ID" value="NZ_CBCRZA010000013.1"/>
</dbReference>
<comment type="subunit">
    <text evidence="1">Homodimer or homotrimer. Seems to be a monomer when not phosphorylated.</text>
</comment>
<dbReference type="InterPro" id="IPR036095">
    <property type="entry name" value="PTS_EIIB-like_sf"/>
</dbReference>
<evidence type="ECO:0000259" key="5">
    <source>
        <dbReference type="PROSITE" id="PS51099"/>
    </source>
</evidence>
<dbReference type="CDD" id="cd05568">
    <property type="entry name" value="PTS_IIB_bgl_like"/>
    <property type="match status" value="1"/>
</dbReference>
<organism evidence="7 8">
    <name type="scientific">Macrococcoides canis</name>
    <dbReference type="NCBI Taxonomy" id="1855823"/>
    <lineage>
        <taxon>Bacteria</taxon>
        <taxon>Bacillati</taxon>
        <taxon>Bacillota</taxon>
        <taxon>Bacilli</taxon>
        <taxon>Bacillales</taxon>
        <taxon>Staphylococcaceae</taxon>
        <taxon>Macrococcoides</taxon>
    </lineage>
</organism>
<keyword evidence="8" id="KW-1185">Reference proteome</keyword>
<feature type="domain" description="PTS EIIB type-2" evidence="5">
    <location>
        <begin position="384"/>
        <end position="474"/>
    </location>
</feature>
<dbReference type="SUPFAM" id="SSF63520">
    <property type="entry name" value="PTS-regulatory domain, PRD"/>
    <property type="match status" value="2"/>
</dbReference>